<sequence length="63" mass="6826">MTHYCRCPIAAGCPPRSPHCGLAETGRSCSTIEEHMIQTQPSARALLPLLVFLALFIGTGTWL</sequence>
<keyword evidence="1" id="KW-0812">Transmembrane</keyword>
<organism evidence="2 3">
    <name type="scientific">Aeromonas hydrophila</name>
    <dbReference type="NCBI Taxonomy" id="644"/>
    <lineage>
        <taxon>Bacteria</taxon>
        <taxon>Pseudomonadati</taxon>
        <taxon>Pseudomonadota</taxon>
        <taxon>Gammaproteobacteria</taxon>
        <taxon>Aeromonadales</taxon>
        <taxon>Aeromonadaceae</taxon>
        <taxon>Aeromonas</taxon>
    </lineage>
</organism>
<comment type="caution">
    <text evidence="2">The sequence shown here is derived from an EMBL/GenBank/DDBJ whole genome shotgun (WGS) entry which is preliminary data.</text>
</comment>
<evidence type="ECO:0000313" key="2">
    <source>
        <dbReference type="EMBL" id="HAT6346813.1"/>
    </source>
</evidence>
<evidence type="ECO:0000256" key="1">
    <source>
        <dbReference type="SAM" id="Phobius"/>
    </source>
</evidence>
<reference evidence="2" key="2">
    <citation type="submission" date="2020-01" db="EMBL/GenBank/DDBJ databases">
        <authorList>
            <consortium name="NCBI Pathogen Detection Project"/>
        </authorList>
    </citation>
    <scope>NUCLEOTIDE SEQUENCE</scope>
    <source>
        <strain evidence="2">OLC2673_Aeromonas</strain>
    </source>
</reference>
<keyword evidence="1" id="KW-1133">Transmembrane helix</keyword>
<evidence type="ECO:0000313" key="3">
    <source>
        <dbReference type="Proteomes" id="UP000859505"/>
    </source>
</evidence>
<proteinExistence type="predicted"/>
<keyword evidence="1" id="KW-0472">Membrane</keyword>
<name>A0AAD3UFG9_AERHY</name>
<feature type="non-terminal residue" evidence="2">
    <location>
        <position position="63"/>
    </location>
</feature>
<accession>A0AAD3UFG9</accession>
<dbReference type="EMBL" id="DACTUL010000075">
    <property type="protein sequence ID" value="HAT6346813.1"/>
    <property type="molecule type" value="Genomic_DNA"/>
</dbReference>
<protein>
    <submittedName>
        <fullName evidence="2">Uncharacterized protein</fullName>
    </submittedName>
</protein>
<dbReference type="AlphaFoldDB" id="A0AAD3UFG9"/>
<feature type="transmembrane region" description="Helical" evidence="1">
    <location>
        <begin position="45"/>
        <end position="62"/>
    </location>
</feature>
<gene>
    <name evidence="2" type="ORF">JAJ28_004631</name>
</gene>
<reference evidence="2" key="1">
    <citation type="journal article" date="2018" name="Genome Biol.">
        <title>SKESA: strategic k-mer extension for scrupulous assemblies.</title>
        <authorList>
            <person name="Souvorov A."/>
            <person name="Agarwala R."/>
            <person name="Lipman D.J."/>
        </authorList>
    </citation>
    <scope>NUCLEOTIDE SEQUENCE</scope>
    <source>
        <strain evidence="2">OLC2673_Aeromonas</strain>
    </source>
</reference>
<dbReference type="Proteomes" id="UP000859505">
    <property type="component" value="Unassembled WGS sequence"/>
</dbReference>